<proteinExistence type="predicted"/>
<feature type="compositionally biased region" description="Acidic residues" evidence="2">
    <location>
        <begin position="159"/>
        <end position="172"/>
    </location>
</feature>
<feature type="compositionally biased region" description="Polar residues" evidence="2">
    <location>
        <begin position="148"/>
        <end position="158"/>
    </location>
</feature>
<feature type="region of interest" description="Disordered" evidence="2">
    <location>
        <begin position="142"/>
        <end position="176"/>
    </location>
</feature>
<sequence length="463" mass="51228">MNTARFVAMTEDKWAAWFETCMLLPATGFIPSDPTFRHVAPSRDVVARWGEKSGSGYEFRESDGEEYHLYVEELFTRVHQRPMVQRLLPLHFARGLLEESRGSPVNWAGFAMVRCFSPLKRSPFQPHPDYADATEAVPWVHPKVLPQPGTSGAGSESTEAGEDSSTDGETEPEVQAGQNAAPILEAEAQAPSHFTPGFATDGKTAAEVTPRQTDAPIPKAEPEAPRHFTPTHGACRKSHATLGTAELNNKEDPRGSGERRRPKGKGKADLHMGQCICGNSKSLMGGLRSLRTELETAAIKKKESLTELIHREKINMTRRRSAVALVQERLQGLKDKHMELSRAHDKACAAHQSAHQKMSEAQRNLATGASKKVGPDLMITLQQVQVLTTMLERGCFNNVARLAQKMKDMQGRIQDCEKEAIAAADELKVLELDLSTRTPSSQEELQWINEVMDFLESETMAMP</sequence>
<dbReference type="AlphaFoldDB" id="A0A8T0HW17"/>
<feature type="compositionally biased region" description="Basic and acidic residues" evidence="2">
    <location>
        <begin position="248"/>
        <end position="259"/>
    </location>
</feature>
<evidence type="ECO:0000313" key="3">
    <source>
        <dbReference type="EMBL" id="KAG0574909.1"/>
    </source>
</evidence>
<dbReference type="EMBL" id="CM026426">
    <property type="protein sequence ID" value="KAG0574909.1"/>
    <property type="molecule type" value="Genomic_DNA"/>
</dbReference>
<protein>
    <submittedName>
        <fullName evidence="3">Uncharacterized protein</fullName>
    </submittedName>
</protein>
<evidence type="ECO:0000256" key="2">
    <source>
        <dbReference type="SAM" id="MobiDB-lite"/>
    </source>
</evidence>
<name>A0A8T0HW17_CERPU</name>
<evidence type="ECO:0000313" key="4">
    <source>
        <dbReference type="Proteomes" id="UP000822688"/>
    </source>
</evidence>
<accession>A0A8T0HW17</accession>
<feature type="region of interest" description="Disordered" evidence="2">
    <location>
        <begin position="193"/>
        <end position="271"/>
    </location>
</feature>
<feature type="coiled-coil region" evidence="1">
    <location>
        <begin position="399"/>
        <end position="433"/>
    </location>
</feature>
<keyword evidence="4" id="KW-1185">Reference proteome</keyword>
<organism evidence="3 4">
    <name type="scientific">Ceratodon purpureus</name>
    <name type="common">Fire moss</name>
    <name type="synonym">Dicranum purpureum</name>
    <dbReference type="NCBI Taxonomy" id="3225"/>
    <lineage>
        <taxon>Eukaryota</taxon>
        <taxon>Viridiplantae</taxon>
        <taxon>Streptophyta</taxon>
        <taxon>Embryophyta</taxon>
        <taxon>Bryophyta</taxon>
        <taxon>Bryophytina</taxon>
        <taxon>Bryopsida</taxon>
        <taxon>Dicranidae</taxon>
        <taxon>Pseudoditrichales</taxon>
        <taxon>Ditrichaceae</taxon>
        <taxon>Ceratodon</taxon>
    </lineage>
</organism>
<reference evidence="3" key="1">
    <citation type="submission" date="2020-06" db="EMBL/GenBank/DDBJ databases">
        <title>WGS assembly of Ceratodon purpureus strain R40.</title>
        <authorList>
            <person name="Carey S.B."/>
            <person name="Jenkins J."/>
            <person name="Shu S."/>
            <person name="Lovell J.T."/>
            <person name="Sreedasyam A."/>
            <person name="Maumus F."/>
            <person name="Tiley G.P."/>
            <person name="Fernandez-Pozo N."/>
            <person name="Barry K."/>
            <person name="Chen C."/>
            <person name="Wang M."/>
            <person name="Lipzen A."/>
            <person name="Daum C."/>
            <person name="Saski C.A."/>
            <person name="Payton A.C."/>
            <person name="Mcbreen J.C."/>
            <person name="Conrad R.E."/>
            <person name="Kollar L.M."/>
            <person name="Olsson S."/>
            <person name="Huttunen S."/>
            <person name="Landis J.B."/>
            <person name="Wickett N.J."/>
            <person name="Johnson M.G."/>
            <person name="Rensing S.A."/>
            <person name="Grimwood J."/>
            <person name="Schmutz J."/>
            <person name="Mcdaniel S.F."/>
        </authorList>
    </citation>
    <scope>NUCLEOTIDE SEQUENCE</scope>
    <source>
        <strain evidence="3">R40</strain>
    </source>
</reference>
<dbReference type="Proteomes" id="UP000822688">
    <property type="component" value="Chromosome V"/>
</dbReference>
<gene>
    <name evidence="3" type="ORF">KC19_VG301800</name>
</gene>
<comment type="caution">
    <text evidence="3">The sequence shown here is derived from an EMBL/GenBank/DDBJ whole genome shotgun (WGS) entry which is preliminary data.</text>
</comment>
<evidence type="ECO:0000256" key="1">
    <source>
        <dbReference type="SAM" id="Coils"/>
    </source>
</evidence>
<keyword evidence="1" id="KW-0175">Coiled coil</keyword>